<evidence type="ECO:0000256" key="4">
    <source>
        <dbReference type="ARBA" id="ARBA00023136"/>
    </source>
</evidence>
<keyword evidence="4 5" id="KW-0472">Membrane</keyword>
<reference evidence="8" key="1">
    <citation type="journal article" date="2019" name="Int. J. Syst. Evol. Microbiol.">
        <title>The Global Catalogue of Microorganisms (GCM) 10K type strain sequencing project: providing services to taxonomists for standard genome sequencing and annotation.</title>
        <authorList>
            <consortium name="The Broad Institute Genomics Platform"/>
            <consortium name="The Broad Institute Genome Sequencing Center for Infectious Disease"/>
            <person name="Wu L."/>
            <person name="Ma J."/>
        </authorList>
    </citation>
    <scope>NUCLEOTIDE SEQUENCE [LARGE SCALE GENOMIC DNA]</scope>
    <source>
        <strain evidence="8">JCM 6307</strain>
    </source>
</reference>
<evidence type="ECO:0000313" key="7">
    <source>
        <dbReference type="EMBL" id="GAA2493208.1"/>
    </source>
</evidence>
<feature type="transmembrane region" description="Helical" evidence="5">
    <location>
        <begin position="241"/>
        <end position="258"/>
    </location>
</feature>
<organism evidence="7 8">
    <name type="scientific">Streptomyces thermolineatus</name>
    <dbReference type="NCBI Taxonomy" id="44033"/>
    <lineage>
        <taxon>Bacteria</taxon>
        <taxon>Bacillati</taxon>
        <taxon>Actinomycetota</taxon>
        <taxon>Actinomycetes</taxon>
        <taxon>Kitasatosporales</taxon>
        <taxon>Streptomycetaceae</taxon>
        <taxon>Streptomyces</taxon>
    </lineage>
</organism>
<comment type="subcellular location">
    <subcellularLocation>
        <location evidence="1">Membrane</location>
        <topology evidence="1">Multi-pass membrane protein</topology>
    </subcellularLocation>
</comment>
<dbReference type="InterPro" id="IPR047817">
    <property type="entry name" value="ABC2_TM_bact-type"/>
</dbReference>
<feature type="transmembrane region" description="Helical" evidence="5">
    <location>
        <begin position="75"/>
        <end position="94"/>
    </location>
</feature>
<evidence type="ECO:0000256" key="3">
    <source>
        <dbReference type="ARBA" id="ARBA00022989"/>
    </source>
</evidence>
<dbReference type="PROSITE" id="PS51012">
    <property type="entry name" value="ABC_TM2"/>
    <property type="match status" value="1"/>
</dbReference>
<evidence type="ECO:0000313" key="8">
    <source>
        <dbReference type="Proteomes" id="UP001501358"/>
    </source>
</evidence>
<dbReference type="Pfam" id="PF12698">
    <property type="entry name" value="ABC2_membrane_3"/>
    <property type="match status" value="1"/>
</dbReference>
<keyword evidence="8" id="KW-1185">Reference proteome</keyword>
<feature type="transmembrane region" description="Helical" evidence="5">
    <location>
        <begin position="151"/>
        <end position="173"/>
    </location>
</feature>
<keyword evidence="2 5" id="KW-0812">Transmembrane</keyword>
<dbReference type="RefSeq" id="WP_344383825.1">
    <property type="nucleotide sequence ID" value="NZ_BAAATA010000017.1"/>
</dbReference>
<evidence type="ECO:0000259" key="6">
    <source>
        <dbReference type="PROSITE" id="PS51012"/>
    </source>
</evidence>
<evidence type="ECO:0000256" key="2">
    <source>
        <dbReference type="ARBA" id="ARBA00022692"/>
    </source>
</evidence>
<dbReference type="Proteomes" id="UP001501358">
    <property type="component" value="Unassembled WGS sequence"/>
</dbReference>
<keyword evidence="3 5" id="KW-1133">Transmembrane helix</keyword>
<accession>A0ABP5Z6J8</accession>
<feature type="transmembrane region" description="Helical" evidence="5">
    <location>
        <begin position="114"/>
        <end position="139"/>
    </location>
</feature>
<name>A0ABP5Z6J8_9ACTN</name>
<dbReference type="InterPro" id="IPR052902">
    <property type="entry name" value="ABC-2_transporter"/>
</dbReference>
<gene>
    <name evidence="7" type="ORF">GCM10010406_31600</name>
</gene>
<feature type="transmembrane region" description="Helical" evidence="5">
    <location>
        <begin position="185"/>
        <end position="205"/>
    </location>
</feature>
<dbReference type="PANTHER" id="PTHR43027:SF2">
    <property type="entry name" value="TRANSPORT PERMEASE PROTEIN"/>
    <property type="match status" value="1"/>
</dbReference>
<dbReference type="PANTHER" id="PTHR43027">
    <property type="entry name" value="DOXORUBICIN RESISTANCE ABC TRANSPORTER PERMEASE PROTEIN DRRC-RELATED"/>
    <property type="match status" value="1"/>
</dbReference>
<proteinExistence type="predicted"/>
<sequence>MSISKNPGPAVTRAAGSRLAALGRAELTLLLRNRVALFTVLFMPLLMVFAMQSAVSGMDLEGSGLTASGVLMSGLLGMVLLFVVYSNLVSTYVARREELVLKRLRTGEASDLEVLVGTALPGIAVALVQSALMLAGGVAVLDLPVPANVPVLLAGLLMGVAMMTAMAAASTVFTRTAESAQLSTLPLILVSFLGSGLFVPLGMLPDTVADVLGLLPFTPVMEIVGAGLVGAPAADLLRPSLVGLVWTGLAVLAVRRWFRWEPRH</sequence>
<comment type="caution">
    <text evidence="7">The sequence shown here is derived from an EMBL/GenBank/DDBJ whole genome shotgun (WGS) entry which is preliminary data.</text>
</comment>
<feature type="transmembrane region" description="Helical" evidence="5">
    <location>
        <begin position="35"/>
        <end position="55"/>
    </location>
</feature>
<dbReference type="EMBL" id="BAAATA010000017">
    <property type="protein sequence ID" value="GAA2493208.1"/>
    <property type="molecule type" value="Genomic_DNA"/>
</dbReference>
<feature type="domain" description="ABC transmembrane type-2" evidence="6">
    <location>
        <begin position="35"/>
        <end position="261"/>
    </location>
</feature>
<evidence type="ECO:0000256" key="5">
    <source>
        <dbReference type="SAM" id="Phobius"/>
    </source>
</evidence>
<protein>
    <submittedName>
        <fullName evidence="7">ABC transporter permease</fullName>
    </submittedName>
</protein>
<evidence type="ECO:0000256" key="1">
    <source>
        <dbReference type="ARBA" id="ARBA00004141"/>
    </source>
</evidence>
<dbReference type="InterPro" id="IPR013525">
    <property type="entry name" value="ABC2_TM"/>
</dbReference>